<protein>
    <submittedName>
        <fullName evidence="1">Uncharacterized protein</fullName>
    </submittedName>
</protein>
<keyword evidence="2" id="KW-1185">Reference proteome</keyword>
<dbReference type="OrthoDB" id="5945655at2759"/>
<dbReference type="AlphaFoldDB" id="A0A653BMY2"/>
<reference evidence="1 2" key="1">
    <citation type="submission" date="2019-01" db="EMBL/GenBank/DDBJ databases">
        <authorList>
            <person name="Sayadi A."/>
        </authorList>
    </citation>
    <scope>NUCLEOTIDE SEQUENCE [LARGE SCALE GENOMIC DNA]</scope>
</reference>
<gene>
    <name evidence="1" type="ORF">CALMAC_LOCUS2230</name>
</gene>
<dbReference type="Proteomes" id="UP000410492">
    <property type="component" value="Unassembled WGS sequence"/>
</dbReference>
<organism evidence="1 2">
    <name type="scientific">Callosobruchus maculatus</name>
    <name type="common">Southern cowpea weevil</name>
    <name type="synonym">Pulse bruchid</name>
    <dbReference type="NCBI Taxonomy" id="64391"/>
    <lineage>
        <taxon>Eukaryota</taxon>
        <taxon>Metazoa</taxon>
        <taxon>Ecdysozoa</taxon>
        <taxon>Arthropoda</taxon>
        <taxon>Hexapoda</taxon>
        <taxon>Insecta</taxon>
        <taxon>Pterygota</taxon>
        <taxon>Neoptera</taxon>
        <taxon>Endopterygota</taxon>
        <taxon>Coleoptera</taxon>
        <taxon>Polyphaga</taxon>
        <taxon>Cucujiformia</taxon>
        <taxon>Chrysomeloidea</taxon>
        <taxon>Chrysomelidae</taxon>
        <taxon>Bruchinae</taxon>
        <taxon>Bruchini</taxon>
        <taxon>Callosobruchus</taxon>
    </lineage>
</organism>
<accession>A0A653BMY2</accession>
<dbReference type="EMBL" id="CAACVG010002643">
    <property type="protein sequence ID" value="VEN36720.1"/>
    <property type="molecule type" value="Genomic_DNA"/>
</dbReference>
<proteinExistence type="predicted"/>
<evidence type="ECO:0000313" key="1">
    <source>
        <dbReference type="EMBL" id="VEN36720.1"/>
    </source>
</evidence>
<sequence length="44" mass="4488">MVDCATEPAWGWTAVDCYAAAEAIKRGCGKLNINATAGLSGVAM</sequence>
<evidence type="ECO:0000313" key="2">
    <source>
        <dbReference type="Proteomes" id="UP000410492"/>
    </source>
</evidence>
<name>A0A653BMY2_CALMS</name>